<dbReference type="GO" id="GO:0016020">
    <property type="term" value="C:membrane"/>
    <property type="evidence" value="ECO:0007669"/>
    <property type="project" value="InterPro"/>
</dbReference>
<geneLocation type="plastid" evidence="2"/>
<evidence type="ECO:0000313" key="2">
    <source>
        <dbReference type="EMBL" id="AZL88053.1"/>
    </source>
</evidence>
<dbReference type="InterPro" id="IPR003425">
    <property type="entry name" value="CCB3/YggT"/>
</dbReference>
<organism evidence="2">
    <name type="scientific">Harveyella mirabilis</name>
    <dbReference type="NCBI Taxonomy" id="282355"/>
    <lineage>
        <taxon>Eukaryota</taxon>
        <taxon>Rhodophyta</taxon>
        <taxon>Florideophyceae</taxon>
        <taxon>Rhodymeniophycidae</taxon>
        <taxon>Gigartinales</taxon>
        <taxon>Choreocolacaceae</taxon>
        <taxon>Harveyella</taxon>
    </lineage>
</organism>
<feature type="transmembrane region" description="Helical" evidence="1">
    <location>
        <begin position="21"/>
        <end position="42"/>
    </location>
</feature>
<dbReference type="AlphaFoldDB" id="A0A3S8UW48"/>
<evidence type="ECO:0000256" key="1">
    <source>
        <dbReference type="SAM" id="Phobius"/>
    </source>
</evidence>
<evidence type="ECO:0008006" key="3">
    <source>
        <dbReference type="Google" id="ProtNLM"/>
    </source>
</evidence>
<gene>
    <name evidence="2" type="primary">ycf19</name>
</gene>
<reference evidence="2" key="1">
    <citation type="journal article" date="2018" name="J. Phycol.">
        <title>Molecular phylogenetics supports a clade of red algal parasites retaining native plastids: taxonomy and terminology revised.</title>
        <authorList>
            <person name="Salomaki E.D."/>
            <person name="Lane C.E."/>
        </authorList>
    </citation>
    <scope>NUCLEOTIDE SEQUENCE</scope>
</reference>
<accession>A0A3S8UW48</accession>
<dbReference type="EMBL" id="MK039118">
    <property type="protein sequence ID" value="AZL88053.1"/>
    <property type="molecule type" value="Genomic_DNA"/>
</dbReference>
<keyword evidence="1" id="KW-0812">Transmembrane</keyword>
<feature type="transmembrane region" description="Helical" evidence="1">
    <location>
        <begin position="62"/>
        <end position="87"/>
    </location>
</feature>
<keyword evidence="1" id="KW-1133">Transmembrane helix</keyword>
<name>A0A3S8UW48_9FLOR</name>
<proteinExistence type="predicted"/>
<keyword evidence="2" id="KW-0934">Plastid</keyword>
<protein>
    <recommendedName>
        <fullName evidence="3">Ycf19</fullName>
    </recommendedName>
</protein>
<dbReference type="Pfam" id="PF02325">
    <property type="entry name" value="CCB3_YggT"/>
    <property type="match status" value="1"/>
</dbReference>
<keyword evidence="1" id="KW-0472">Membrane</keyword>
<sequence>MNTTVSSLNITFMSIANCFEIYLILICLKLLLMSVITINWYSEPFYSLHRLTYPYLEMFKGTIPMIFNSEISHLISLMFLEFLAFFFHNIRIESIL</sequence>